<proteinExistence type="inferred from homology"/>
<dbReference type="GO" id="GO:0051307">
    <property type="term" value="P:meiotic chromosome separation"/>
    <property type="evidence" value="ECO:0007669"/>
    <property type="project" value="EnsemblFungi"/>
</dbReference>
<organism evidence="14 15">
    <name type="scientific">Metschnikowia bicuspidata var. bicuspidata NRRL YB-4993</name>
    <dbReference type="NCBI Taxonomy" id="869754"/>
    <lineage>
        <taxon>Eukaryota</taxon>
        <taxon>Fungi</taxon>
        <taxon>Dikarya</taxon>
        <taxon>Ascomycota</taxon>
        <taxon>Saccharomycotina</taxon>
        <taxon>Pichiomycetes</taxon>
        <taxon>Metschnikowiaceae</taxon>
        <taxon>Metschnikowia</taxon>
    </lineage>
</organism>
<evidence type="ECO:0000256" key="4">
    <source>
        <dbReference type="ARBA" id="ARBA00022454"/>
    </source>
</evidence>
<keyword evidence="9 10" id="KW-0131">Cell cycle</keyword>
<keyword evidence="15" id="KW-1185">Reference proteome</keyword>
<dbReference type="GeneID" id="30031292"/>
<evidence type="ECO:0000256" key="2">
    <source>
        <dbReference type="ARBA" id="ARBA00004286"/>
    </source>
</evidence>
<evidence type="ECO:0000256" key="7">
    <source>
        <dbReference type="ARBA" id="ARBA00023067"/>
    </source>
</evidence>
<feature type="domain" description="Condensin complex subunit 1 C-terminal" evidence="12">
    <location>
        <begin position="940"/>
        <end position="1099"/>
    </location>
</feature>
<evidence type="ECO:0000313" key="14">
    <source>
        <dbReference type="EMBL" id="OBA19013.1"/>
    </source>
</evidence>
<dbReference type="GO" id="GO:0030466">
    <property type="term" value="P:silent mating-type cassette heterochromatin formation"/>
    <property type="evidence" value="ECO:0007669"/>
    <property type="project" value="EnsemblFungi"/>
</dbReference>
<dbReference type="PANTHER" id="PTHR14222">
    <property type="entry name" value="CONDENSIN"/>
    <property type="match status" value="1"/>
</dbReference>
<evidence type="ECO:0000256" key="5">
    <source>
        <dbReference type="ARBA" id="ARBA00022618"/>
    </source>
</evidence>
<comment type="function">
    <text evidence="10">Regulatory subunit of the condensin complex, a complex required for conversion of interphase chromatin into mitotic-like condense chromosomes. The condensin complex probably introduces positive supercoils into relaxed DNA in the presence of type I topoisomerases and converts nicked DNA into positive knotted forms in the presence of type II topoisomerases.</text>
</comment>
<keyword evidence="5 10" id="KW-0132">Cell division</keyword>
<dbReference type="GO" id="GO:0003682">
    <property type="term" value="F:chromatin binding"/>
    <property type="evidence" value="ECO:0007669"/>
    <property type="project" value="EnsemblFungi"/>
</dbReference>
<evidence type="ECO:0000256" key="8">
    <source>
        <dbReference type="ARBA" id="ARBA00023242"/>
    </source>
</evidence>
<evidence type="ECO:0000256" key="11">
    <source>
        <dbReference type="SAM" id="MobiDB-lite"/>
    </source>
</evidence>
<dbReference type="GO" id="GO:0043007">
    <property type="term" value="P:maintenance of rDNA"/>
    <property type="evidence" value="ECO:0007669"/>
    <property type="project" value="EnsemblFungi"/>
</dbReference>
<dbReference type="PANTHER" id="PTHR14222:SF2">
    <property type="entry name" value="CONDENSIN COMPLEX SUBUNIT 1"/>
    <property type="match status" value="1"/>
</dbReference>
<dbReference type="Proteomes" id="UP000092555">
    <property type="component" value="Unassembled WGS sequence"/>
</dbReference>
<dbReference type="GO" id="GO:0044804">
    <property type="term" value="P:nucleophagy"/>
    <property type="evidence" value="ECO:0007669"/>
    <property type="project" value="EnsemblFungi"/>
</dbReference>
<protein>
    <recommendedName>
        <fullName evidence="10">Condensin complex subunit 1</fullName>
    </recommendedName>
</protein>
<evidence type="ECO:0000256" key="1">
    <source>
        <dbReference type="ARBA" id="ARBA00004123"/>
    </source>
</evidence>
<dbReference type="Pfam" id="PF12922">
    <property type="entry name" value="Cnd1_N"/>
    <property type="match status" value="1"/>
</dbReference>
<comment type="subcellular location">
    <subcellularLocation>
        <location evidence="2">Chromosome</location>
    </subcellularLocation>
    <subcellularLocation>
        <location evidence="1">Nucleus</location>
    </subcellularLocation>
</comment>
<dbReference type="EMBL" id="LXTC01000008">
    <property type="protein sequence ID" value="OBA19013.1"/>
    <property type="molecule type" value="Genomic_DNA"/>
</dbReference>
<evidence type="ECO:0000313" key="15">
    <source>
        <dbReference type="Proteomes" id="UP000092555"/>
    </source>
</evidence>
<evidence type="ECO:0000256" key="6">
    <source>
        <dbReference type="ARBA" id="ARBA00022776"/>
    </source>
</evidence>
<accession>A0A1A0H512</accession>
<dbReference type="GO" id="GO:0007076">
    <property type="term" value="P:mitotic chromosome condensation"/>
    <property type="evidence" value="ECO:0007669"/>
    <property type="project" value="EnsemblFungi"/>
</dbReference>
<dbReference type="GO" id="GO:0010032">
    <property type="term" value="P:meiotic chromosome condensation"/>
    <property type="evidence" value="ECO:0007669"/>
    <property type="project" value="EnsemblFungi"/>
</dbReference>
<comment type="similarity">
    <text evidence="3 10">Belongs to the CND1 (condensin subunit 1) family.</text>
</comment>
<dbReference type="GO" id="GO:0042393">
    <property type="term" value="F:histone binding"/>
    <property type="evidence" value="ECO:0007669"/>
    <property type="project" value="TreeGrafter"/>
</dbReference>
<dbReference type="InterPro" id="IPR016024">
    <property type="entry name" value="ARM-type_fold"/>
</dbReference>
<keyword evidence="8" id="KW-0539">Nucleus</keyword>
<sequence length="1124" mass="126399">MDFNLSTFYNAFDVENDYSFETLGFESKLTSVTTSLAHSSETICTNPELLEDLIEMAHGYLHLSNPHRRQLLYLICSSFVSASHQGKNLLEQADFTDSVDQLKAELERYGYLVFVLISFLGKEDFPSSTGSLKQRQTLEKWISNCQQVEDILEAITPVLQIPLSKIFVTTPERSQFLEMFMRPIFHLMEHPDRMKVASIKILMFKNISMAVVNHSLSSVIQNSILQSLNYYVHLSTYMAELLHFLNTKFEHMALTEDLLREISLLEFNSNDSNGPKSISEFLIKLSELSPRLILKQMSSTSQLLDNSNQSLRCSVVETCGNIVVDILKSETEALETTDDLSANSALQINGLLNLLEERFLDQNPYVRTKAIQAMRKVCSLPIKIPKRRHSVMLIAVRSLGDKSTLVRRNAIKLMYKLLLSHPFSAVHGTQLDYDVWETRLKDSELELQKLIPHLSGKQKPSEELEKPLDDLGSDSGSEIDPEEFNNSIREEADLLPEPAVIIKAKLTVQYYEDALEFIRAVQNGTSIASNLLFSRNRNEVLESMDFLVLADAYGVKNAPQGIRRMLHLVWMKGSSDEGKSISSHLVDCYKELFLTAPQNATASQTAVLFAKNLISLTVSASVADLASLEKLLCLMYAAKLINPEIVKVLWLIYSKAGKNDEDYPQELTHGSIQILGMLAAANSKIVQMGMESLIRVGLGEIGKNDMLLCKYTCATILKIISLKQKLGETCDFPEEEEVLNGLAEVLLLFTEKTEWYGVAEQSLTAIFKISPNPEEVCSAALNSKAKQVFQDLSPGMPQTIALSQLLFLVGHVAIKTIEHLEKLETQFKKLKHESEGKKTGDNEEENKNELEMIGASSEDDFTDAVSFIKEAELLYDDRSILKRFGLLAQEICSNNQAYPDEGLQRSAVLCLAKLMCVSSKFCEENLPLLITIMEKSPDPIIRSNCVLGLGDMAVCFNNLVDENTDFLYGRLTDENIMVQRTCLMTVTFLILAGQVKVKGQLSSMAKCLENPDQGISDMCKLFFTELATKDNAIYNGFIDIFSGLSNDLTLEKEPMKRIIKFLVGFIEKERHQKQLADKLLVRLTKCQSETEWNDVAYVLTTIPFKNESITQALEEGFKLVLSRS</sequence>
<feature type="compositionally biased region" description="Basic and acidic residues" evidence="11">
    <location>
        <begin position="459"/>
        <end position="469"/>
    </location>
</feature>
<evidence type="ECO:0000256" key="3">
    <source>
        <dbReference type="ARBA" id="ARBA00009606"/>
    </source>
</evidence>
<dbReference type="InterPro" id="IPR026971">
    <property type="entry name" value="CND1/NCAPD3"/>
</dbReference>
<dbReference type="RefSeq" id="XP_018709548.1">
    <property type="nucleotide sequence ID" value="XM_018858316.1"/>
</dbReference>
<gene>
    <name evidence="14" type="ORF">METBIDRAFT_61256</name>
</gene>
<evidence type="ECO:0000259" key="13">
    <source>
        <dbReference type="Pfam" id="PF12922"/>
    </source>
</evidence>
<keyword evidence="7 10" id="KW-0226">DNA condensation</keyword>
<evidence type="ECO:0000259" key="12">
    <source>
        <dbReference type="Pfam" id="PF12717"/>
    </source>
</evidence>
<name>A0A1A0H512_9ASCO</name>
<dbReference type="GO" id="GO:1903342">
    <property type="term" value="P:negative regulation of meiotic DNA double-strand break formation"/>
    <property type="evidence" value="ECO:0007669"/>
    <property type="project" value="EnsemblFungi"/>
</dbReference>
<dbReference type="InterPro" id="IPR032682">
    <property type="entry name" value="Cnd1_C"/>
</dbReference>
<dbReference type="InterPro" id="IPR011989">
    <property type="entry name" value="ARM-like"/>
</dbReference>
<dbReference type="GO" id="GO:0070058">
    <property type="term" value="P:tRNA gene clustering"/>
    <property type="evidence" value="ECO:0007669"/>
    <property type="project" value="EnsemblFungi"/>
</dbReference>
<dbReference type="Pfam" id="PF12717">
    <property type="entry name" value="Cnd1"/>
    <property type="match status" value="1"/>
</dbReference>
<feature type="region of interest" description="Disordered" evidence="11">
    <location>
        <begin position="456"/>
        <end position="482"/>
    </location>
</feature>
<dbReference type="Gene3D" id="1.25.10.10">
    <property type="entry name" value="Leucine-rich Repeat Variant"/>
    <property type="match status" value="2"/>
</dbReference>
<dbReference type="GO" id="GO:0007130">
    <property type="term" value="P:synaptonemal complex assembly"/>
    <property type="evidence" value="ECO:0007669"/>
    <property type="project" value="EnsemblFungi"/>
</dbReference>
<dbReference type="SUPFAM" id="SSF48371">
    <property type="entry name" value="ARM repeat"/>
    <property type="match status" value="1"/>
</dbReference>
<comment type="caution">
    <text evidence="14">The sequence shown here is derived from an EMBL/GenBank/DDBJ whole genome shotgun (WGS) entry which is preliminary data.</text>
</comment>
<keyword evidence="4" id="KW-0158">Chromosome</keyword>
<dbReference type="GO" id="GO:0005730">
    <property type="term" value="C:nucleolus"/>
    <property type="evidence" value="ECO:0007669"/>
    <property type="project" value="EnsemblFungi"/>
</dbReference>
<keyword evidence="6 10" id="KW-0498">Mitosis</keyword>
<dbReference type="FunFam" id="1.25.10.10:FF:000272">
    <property type="entry name" value="Condensin complex subunit 1"/>
    <property type="match status" value="1"/>
</dbReference>
<dbReference type="GO" id="GO:0070550">
    <property type="term" value="P:rDNA chromatin condensation"/>
    <property type="evidence" value="ECO:0007669"/>
    <property type="project" value="EnsemblFungi"/>
</dbReference>
<dbReference type="InterPro" id="IPR007673">
    <property type="entry name" value="Condensin_cplx_su1"/>
</dbReference>
<dbReference type="STRING" id="869754.A0A1A0H512"/>
<dbReference type="InterPro" id="IPR024324">
    <property type="entry name" value="Condensin_cplx_su1_N"/>
</dbReference>
<dbReference type="AlphaFoldDB" id="A0A1A0H512"/>
<dbReference type="GO" id="GO:0000779">
    <property type="term" value="C:condensed chromosome, centromeric region"/>
    <property type="evidence" value="ECO:0007669"/>
    <property type="project" value="TreeGrafter"/>
</dbReference>
<dbReference type="PIRSF" id="PIRSF017127">
    <property type="entry name" value="Condensin_D2"/>
    <property type="match status" value="1"/>
</dbReference>
<dbReference type="OrthoDB" id="436262at2759"/>
<evidence type="ECO:0000256" key="10">
    <source>
        <dbReference type="PIRNR" id="PIRNR017127"/>
    </source>
</evidence>
<reference evidence="14 15" key="1">
    <citation type="submission" date="2016-05" db="EMBL/GenBank/DDBJ databases">
        <title>Comparative genomics of biotechnologically important yeasts.</title>
        <authorList>
            <consortium name="DOE Joint Genome Institute"/>
            <person name="Riley R."/>
            <person name="Haridas S."/>
            <person name="Wolfe K.H."/>
            <person name="Lopes M.R."/>
            <person name="Hittinger C.T."/>
            <person name="Goker M."/>
            <person name="Salamov A."/>
            <person name="Wisecaver J."/>
            <person name="Long T.M."/>
            <person name="Aerts A.L."/>
            <person name="Barry K."/>
            <person name="Choi C."/>
            <person name="Clum A."/>
            <person name="Coughlan A.Y."/>
            <person name="Deshpande S."/>
            <person name="Douglass A.P."/>
            <person name="Hanson S.J."/>
            <person name="Klenk H.-P."/>
            <person name="LaButti K."/>
            <person name="Lapidus A."/>
            <person name="Lindquist E."/>
            <person name="Lipzen A."/>
            <person name="Meier-kolthoff J.P."/>
            <person name="Ohm R.A."/>
            <person name="Otillar R.P."/>
            <person name="Pangilinan J."/>
            <person name="Peng Y."/>
            <person name="Rokas A."/>
            <person name="Rosa C.A."/>
            <person name="Scheuner C."/>
            <person name="Sibirny A.A."/>
            <person name="Slot J.C."/>
            <person name="Stielow J.B."/>
            <person name="Sun H."/>
            <person name="Kurtzman C.P."/>
            <person name="Blackwell M."/>
            <person name="Grigoriev I.V."/>
            <person name="Jeffries T.W."/>
        </authorList>
    </citation>
    <scope>NUCLEOTIDE SEQUENCE [LARGE SCALE GENOMIC DNA]</scope>
    <source>
        <strain evidence="14 15">NRRL YB-4993</strain>
    </source>
</reference>
<evidence type="ECO:0000256" key="9">
    <source>
        <dbReference type="ARBA" id="ARBA00023306"/>
    </source>
</evidence>
<dbReference type="GO" id="GO:0000796">
    <property type="term" value="C:condensin complex"/>
    <property type="evidence" value="ECO:0007669"/>
    <property type="project" value="EnsemblFungi"/>
</dbReference>
<feature type="domain" description="Condensin complex subunit 1 N-terminal" evidence="13">
    <location>
        <begin position="67"/>
        <end position="216"/>
    </location>
</feature>
<dbReference type="GO" id="GO:0051301">
    <property type="term" value="P:cell division"/>
    <property type="evidence" value="ECO:0007669"/>
    <property type="project" value="UniProtKB-KW"/>
</dbReference>